<proteinExistence type="inferred from homology"/>
<dbReference type="SUPFAM" id="SSF161098">
    <property type="entry name" value="MetI-like"/>
    <property type="match status" value="1"/>
</dbReference>
<dbReference type="PANTHER" id="PTHR43744:SF9">
    <property type="entry name" value="POLYGALACTURONAN_RHAMNOGALACTURONAN TRANSPORT SYSTEM PERMEASE PROTEIN YTCP"/>
    <property type="match status" value="1"/>
</dbReference>
<evidence type="ECO:0000256" key="1">
    <source>
        <dbReference type="ARBA" id="ARBA00004651"/>
    </source>
</evidence>
<keyword evidence="4 7" id="KW-0812">Transmembrane</keyword>
<dbReference type="EMBL" id="BRLB01000002">
    <property type="protein sequence ID" value="GKX28913.1"/>
    <property type="molecule type" value="Genomic_DNA"/>
</dbReference>
<keyword evidence="2 7" id="KW-0813">Transport</keyword>
<dbReference type="CDD" id="cd06261">
    <property type="entry name" value="TM_PBP2"/>
    <property type="match status" value="1"/>
</dbReference>
<keyword evidence="3" id="KW-1003">Cell membrane</keyword>
<evidence type="ECO:0000313" key="10">
    <source>
        <dbReference type="Proteomes" id="UP001144256"/>
    </source>
</evidence>
<comment type="caution">
    <text evidence="9">The sequence shown here is derived from an EMBL/GenBank/DDBJ whole genome shotgun (WGS) entry which is preliminary data.</text>
</comment>
<comment type="subcellular location">
    <subcellularLocation>
        <location evidence="1 7">Cell membrane</location>
        <topology evidence="1 7">Multi-pass membrane protein</topology>
    </subcellularLocation>
</comment>
<accession>A0A9W5YAP7</accession>
<feature type="transmembrane region" description="Helical" evidence="7">
    <location>
        <begin position="110"/>
        <end position="132"/>
    </location>
</feature>
<dbReference type="Gene3D" id="1.10.3720.10">
    <property type="entry name" value="MetI-like"/>
    <property type="match status" value="1"/>
</dbReference>
<comment type="similarity">
    <text evidence="7">Belongs to the binding-protein-dependent transport system permease family.</text>
</comment>
<evidence type="ECO:0000256" key="6">
    <source>
        <dbReference type="ARBA" id="ARBA00023136"/>
    </source>
</evidence>
<dbReference type="GO" id="GO:0005886">
    <property type="term" value="C:plasma membrane"/>
    <property type="evidence" value="ECO:0007669"/>
    <property type="project" value="UniProtKB-SubCell"/>
</dbReference>
<evidence type="ECO:0000313" key="9">
    <source>
        <dbReference type="EMBL" id="GKX28913.1"/>
    </source>
</evidence>
<evidence type="ECO:0000256" key="3">
    <source>
        <dbReference type="ARBA" id="ARBA00022475"/>
    </source>
</evidence>
<keyword evidence="6 7" id="KW-0472">Membrane</keyword>
<evidence type="ECO:0000259" key="8">
    <source>
        <dbReference type="PROSITE" id="PS50928"/>
    </source>
</evidence>
<sequence length="295" mass="33410">MNARKSKGDIIFDTINVVILTIILIIVAYPLIYVVSASISDPTAILNGQLRLLPKGFTLEAYKRVLQNKDILMGYKNTIIYTVIGTLVNIILTIMIAYPLSRKDMRGRNFIMAILTFTMFFSGGLIPTYLIIKDLGLINNFWVMILPNAISMYNVIIVRTFFQNSIPMEIQEASMIDGCSNIKILMKIILPLSKPIMAVMVLYYGIAHWNAFFNALIYLSDKEKHPLQLILRDILIQNEMNDMMNMTSESVAQQQLFSESLKYAVIVFASLPVLIIYPILQRHFVKGVMVGALKG</sequence>
<name>A0A9W5YAP7_9FIRM</name>
<dbReference type="Pfam" id="PF00528">
    <property type="entry name" value="BPD_transp_1"/>
    <property type="match status" value="1"/>
</dbReference>
<dbReference type="InterPro" id="IPR000515">
    <property type="entry name" value="MetI-like"/>
</dbReference>
<dbReference type="Proteomes" id="UP001144256">
    <property type="component" value="Unassembled WGS sequence"/>
</dbReference>
<feature type="domain" description="ABC transmembrane type-1" evidence="8">
    <location>
        <begin position="75"/>
        <end position="280"/>
    </location>
</feature>
<organism evidence="9 10">
    <name type="scientific">Vallitalea longa</name>
    <dbReference type="NCBI Taxonomy" id="2936439"/>
    <lineage>
        <taxon>Bacteria</taxon>
        <taxon>Bacillati</taxon>
        <taxon>Bacillota</taxon>
        <taxon>Clostridia</taxon>
        <taxon>Lachnospirales</taxon>
        <taxon>Vallitaleaceae</taxon>
        <taxon>Vallitalea</taxon>
    </lineage>
</organism>
<reference evidence="9" key="1">
    <citation type="submission" date="2022-06" db="EMBL/GenBank/DDBJ databases">
        <title>Vallitalea longa sp. nov., an anaerobic bacterium isolated from marine sediment.</title>
        <authorList>
            <person name="Hirano S."/>
            <person name="Terahara T."/>
            <person name="Mori K."/>
            <person name="Hamada M."/>
            <person name="Matsumoto R."/>
            <person name="Kobayashi T."/>
        </authorList>
    </citation>
    <scope>NUCLEOTIDE SEQUENCE</scope>
    <source>
        <strain evidence="9">SH18-1</strain>
    </source>
</reference>
<protein>
    <submittedName>
        <fullName evidence="9">Sugar ABC transporter permease</fullName>
    </submittedName>
</protein>
<feature type="transmembrane region" description="Helical" evidence="7">
    <location>
        <begin position="79"/>
        <end position="98"/>
    </location>
</feature>
<dbReference type="PROSITE" id="PS50928">
    <property type="entry name" value="ABC_TM1"/>
    <property type="match status" value="1"/>
</dbReference>
<feature type="transmembrane region" description="Helical" evidence="7">
    <location>
        <begin position="261"/>
        <end position="280"/>
    </location>
</feature>
<evidence type="ECO:0000256" key="5">
    <source>
        <dbReference type="ARBA" id="ARBA00022989"/>
    </source>
</evidence>
<feature type="transmembrane region" description="Helical" evidence="7">
    <location>
        <begin position="138"/>
        <end position="162"/>
    </location>
</feature>
<dbReference type="PANTHER" id="PTHR43744">
    <property type="entry name" value="ABC TRANSPORTER PERMEASE PROTEIN MG189-RELATED-RELATED"/>
    <property type="match status" value="1"/>
</dbReference>
<keyword evidence="10" id="KW-1185">Reference proteome</keyword>
<dbReference type="InterPro" id="IPR035906">
    <property type="entry name" value="MetI-like_sf"/>
</dbReference>
<evidence type="ECO:0000256" key="2">
    <source>
        <dbReference type="ARBA" id="ARBA00022448"/>
    </source>
</evidence>
<evidence type="ECO:0000256" key="4">
    <source>
        <dbReference type="ARBA" id="ARBA00022692"/>
    </source>
</evidence>
<dbReference type="AlphaFoldDB" id="A0A9W5YAP7"/>
<feature type="transmembrane region" description="Helical" evidence="7">
    <location>
        <begin position="12"/>
        <end position="32"/>
    </location>
</feature>
<dbReference type="GO" id="GO:0055085">
    <property type="term" value="P:transmembrane transport"/>
    <property type="evidence" value="ECO:0007669"/>
    <property type="project" value="InterPro"/>
</dbReference>
<keyword evidence="5 7" id="KW-1133">Transmembrane helix</keyword>
<gene>
    <name evidence="9" type="ORF">SH1V18_13930</name>
</gene>
<dbReference type="RefSeq" id="WP_281813850.1">
    <property type="nucleotide sequence ID" value="NZ_BRLB01000002.1"/>
</dbReference>
<evidence type="ECO:0000256" key="7">
    <source>
        <dbReference type="RuleBase" id="RU363032"/>
    </source>
</evidence>